<evidence type="ECO:0000313" key="10">
    <source>
        <dbReference type="Proteomes" id="UP000663889"/>
    </source>
</evidence>
<dbReference type="PROSITE" id="PS00455">
    <property type="entry name" value="AMP_BINDING"/>
    <property type="match status" value="1"/>
</dbReference>
<proteinExistence type="inferred from homology"/>
<dbReference type="Proteomes" id="UP000663889">
    <property type="component" value="Unassembled WGS sequence"/>
</dbReference>
<dbReference type="PANTHER" id="PTHR43201">
    <property type="entry name" value="ACYL-COA SYNTHETASE"/>
    <property type="match status" value="1"/>
</dbReference>
<dbReference type="Gene3D" id="3.40.50.12780">
    <property type="entry name" value="N-terminal domain of ligase-like"/>
    <property type="match status" value="1"/>
</dbReference>
<comment type="catalytic activity">
    <reaction evidence="6">
        <text>octanoate + ATP + CoA = octanoyl-CoA + AMP + diphosphate</text>
        <dbReference type="Rhea" id="RHEA:33631"/>
        <dbReference type="ChEBI" id="CHEBI:25646"/>
        <dbReference type="ChEBI" id="CHEBI:30616"/>
        <dbReference type="ChEBI" id="CHEBI:33019"/>
        <dbReference type="ChEBI" id="CHEBI:57287"/>
        <dbReference type="ChEBI" id="CHEBI:57386"/>
        <dbReference type="ChEBI" id="CHEBI:456215"/>
    </reaction>
</comment>
<dbReference type="EMBL" id="CAJNOU010001400">
    <property type="protein sequence ID" value="CAF1198598.1"/>
    <property type="molecule type" value="Genomic_DNA"/>
</dbReference>
<evidence type="ECO:0000256" key="5">
    <source>
        <dbReference type="ARBA" id="ARBA00039638"/>
    </source>
</evidence>
<dbReference type="InterPro" id="IPR020845">
    <property type="entry name" value="AMP-binding_CS"/>
</dbReference>
<dbReference type="Gene3D" id="3.30.300.30">
    <property type="match status" value="1"/>
</dbReference>
<dbReference type="PANTHER" id="PTHR43201:SF5">
    <property type="entry name" value="MEDIUM-CHAIN ACYL-COA LIGASE ACSF2, MITOCHONDRIAL"/>
    <property type="match status" value="1"/>
</dbReference>
<dbReference type="GO" id="GO:0031956">
    <property type="term" value="F:medium-chain fatty acid-CoA ligase activity"/>
    <property type="evidence" value="ECO:0007669"/>
    <property type="project" value="UniProtKB-EC"/>
</dbReference>
<comment type="caution">
    <text evidence="9">The sequence shown here is derived from an EMBL/GenBank/DDBJ whole genome shotgun (WGS) entry which is preliminary data.</text>
</comment>
<dbReference type="Pfam" id="PF00501">
    <property type="entry name" value="AMP-binding"/>
    <property type="match status" value="1"/>
</dbReference>
<accession>A0A814WHI3</accession>
<dbReference type="EC" id="6.2.1.2" evidence="4"/>
<reference evidence="9" key="1">
    <citation type="submission" date="2021-02" db="EMBL/GenBank/DDBJ databases">
        <authorList>
            <person name="Nowell W R."/>
        </authorList>
    </citation>
    <scope>NUCLEOTIDE SEQUENCE</scope>
</reference>
<evidence type="ECO:0000256" key="4">
    <source>
        <dbReference type="ARBA" id="ARBA00039009"/>
    </source>
</evidence>
<comment type="function">
    <text evidence="3">Acyl-CoA synthases catalyze the initial reaction in fatty acid metabolism, by forming a thioester with CoA. Has some preference toward medium-chain substrates. Plays a role in adipocyte differentiation.</text>
</comment>
<gene>
    <name evidence="9" type="ORF">SEV965_LOCUS21012</name>
</gene>
<evidence type="ECO:0000256" key="1">
    <source>
        <dbReference type="ARBA" id="ARBA00006432"/>
    </source>
</evidence>
<evidence type="ECO:0000256" key="7">
    <source>
        <dbReference type="ARBA" id="ARBA00048277"/>
    </source>
</evidence>
<organism evidence="9 10">
    <name type="scientific">Rotaria sordida</name>
    <dbReference type="NCBI Taxonomy" id="392033"/>
    <lineage>
        <taxon>Eukaryota</taxon>
        <taxon>Metazoa</taxon>
        <taxon>Spiralia</taxon>
        <taxon>Gnathifera</taxon>
        <taxon>Rotifera</taxon>
        <taxon>Eurotatoria</taxon>
        <taxon>Bdelloidea</taxon>
        <taxon>Philodinida</taxon>
        <taxon>Philodinidae</taxon>
        <taxon>Rotaria</taxon>
    </lineage>
</organism>
<dbReference type="InterPro" id="IPR042099">
    <property type="entry name" value="ANL_N_sf"/>
</dbReference>
<evidence type="ECO:0000259" key="8">
    <source>
        <dbReference type="Pfam" id="PF00501"/>
    </source>
</evidence>
<comment type="similarity">
    <text evidence="1">Belongs to the ATP-dependent AMP-binding enzyme family.</text>
</comment>
<name>A0A814WHI3_9BILA</name>
<dbReference type="InterPro" id="IPR000873">
    <property type="entry name" value="AMP-dep_synth/lig_dom"/>
</dbReference>
<protein>
    <recommendedName>
        <fullName evidence="5">Medium-chain acyl-CoA ligase ACSF2, mitochondrial</fullName>
        <ecNumber evidence="4">6.2.1.2</ecNumber>
    </recommendedName>
</protein>
<evidence type="ECO:0000256" key="6">
    <source>
        <dbReference type="ARBA" id="ARBA00047319"/>
    </source>
</evidence>
<evidence type="ECO:0000256" key="3">
    <source>
        <dbReference type="ARBA" id="ARBA00037247"/>
    </source>
</evidence>
<evidence type="ECO:0000313" key="9">
    <source>
        <dbReference type="EMBL" id="CAF1198598.1"/>
    </source>
</evidence>
<dbReference type="AlphaFoldDB" id="A0A814WHI3"/>
<dbReference type="SUPFAM" id="SSF56801">
    <property type="entry name" value="Acetyl-CoA synthetase-like"/>
    <property type="match status" value="1"/>
</dbReference>
<sequence length="493" mass="55123">MALKYSDHECFIFKSEQKRYTYKALKHEIDSIAASLLELGFEKNDRFAVWLPNTSENVTMSFAASKLGLIKGILLSPSVKSIDSLSIFRRLVPELDQRSSSAGELSSKAVPTLKHVILTGEHISVSGAHSYVDLLKRGAQISHNNLTERQASVDPDSAVAIFYTSGTTGLPKAATLTNFGMLNLVRAQWELLSRFYSRVCVPNPMFHIFAEISGVLNVAVAKCQVIFPAILPDTVATMRAIHEEKCTALIGAPIIFRDILMHPDRKKYDLSSLAYGGSGATSLHIDFLRQIEKEFPITRIVQGYGMTENASLLTSGMWAGDDDPQRRLGSLGRCMQGVEIKVVDRQGQIVPIGHQGEIWARGYPIMRGYYGDPEKTAETITPSGWLRTGDEAKMDKDGYLYFVGRQKEIIIRGGVNIYPIEIENVIIEHPSVAQAQVFSIPDKRYDVSETFMTTNQTIDKITQEFKKLDKDVNIKIEYITCISIDLFLCKYYK</sequence>
<comment type="catalytic activity">
    <reaction evidence="7">
        <text>a medium-chain fatty acid + ATP + CoA = a medium-chain fatty acyl-CoA + AMP + diphosphate</text>
        <dbReference type="Rhea" id="RHEA:48340"/>
        <dbReference type="ChEBI" id="CHEBI:30616"/>
        <dbReference type="ChEBI" id="CHEBI:33019"/>
        <dbReference type="ChEBI" id="CHEBI:57287"/>
        <dbReference type="ChEBI" id="CHEBI:59558"/>
        <dbReference type="ChEBI" id="CHEBI:90546"/>
        <dbReference type="ChEBI" id="CHEBI:456215"/>
        <dbReference type="EC" id="6.2.1.2"/>
    </reaction>
</comment>
<keyword evidence="2" id="KW-0436">Ligase</keyword>
<feature type="domain" description="AMP-dependent synthetase/ligase" evidence="8">
    <location>
        <begin position="4"/>
        <end position="370"/>
    </location>
</feature>
<dbReference type="GO" id="GO:0006631">
    <property type="term" value="P:fatty acid metabolic process"/>
    <property type="evidence" value="ECO:0007669"/>
    <property type="project" value="TreeGrafter"/>
</dbReference>
<evidence type="ECO:0000256" key="2">
    <source>
        <dbReference type="ARBA" id="ARBA00022598"/>
    </source>
</evidence>
<dbReference type="InterPro" id="IPR045851">
    <property type="entry name" value="AMP-bd_C_sf"/>
</dbReference>